<evidence type="ECO:0000256" key="3">
    <source>
        <dbReference type="ARBA" id="ARBA00023163"/>
    </source>
</evidence>
<gene>
    <name evidence="5" type="ORF">PXK24_12515</name>
</gene>
<dbReference type="InterPro" id="IPR016032">
    <property type="entry name" value="Sig_transdc_resp-reg_C-effctor"/>
</dbReference>
<dbReference type="SMART" id="SM00421">
    <property type="entry name" value="HTH_LUXR"/>
    <property type="match status" value="1"/>
</dbReference>
<dbReference type="PROSITE" id="PS00622">
    <property type="entry name" value="HTH_LUXR_1"/>
    <property type="match status" value="1"/>
</dbReference>
<sequence length="229" mass="25293">MSVKSITILGGGATLSEQCARVIKQEYAGVQLIRLKSIDQLKILEHSEGMTVPGPTSLALVEQEVIEEDIEKGLDAVKLLAPKRVVLAYHDDDVAAEFYRHVRGRQELGRFGFLPMNLQLDCWLSMLRLLILDQGCVPNALLAKVRPQASSRVSEQVTGGCRCADANLTPRENEILRLVARGKQNKLIAADLAVSEHTVKLHMHNIMKKLGVRNRTEAAGLYFSEARTG</sequence>
<proteinExistence type="predicted"/>
<dbReference type="GO" id="GO:0003677">
    <property type="term" value="F:DNA binding"/>
    <property type="evidence" value="ECO:0007669"/>
    <property type="project" value="UniProtKB-KW"/>
</dbReference>
<evidence type="ECO:0000313" key="5">
    <source>
        <dbReference type="EMBL" id="MDE4166519.1"/>
    </source>
</evidence>
<dbReference type="CDD" id="cd06170">
    <property type="entry name" value="LuxR_C_like"/>
    <property type="match status" value="1"/>
</dbReference>
<dbReference type="EMBL" id="JARCJK010000005">
    <property type="protein sequence ID" value="MDE4166519.1"/>
    <property type="molecule type" value="Genomic_DNA"/>
</dbReference>
<comment type="caution">
    <text evidence="5">The sequence shown here is derived from an EMBL/GenBank/DDBJ whole genome shotgun (WGS) entry which is preliminary data.</text>
</comment>
<dbReference type="AlphaFoldDB" id="A0ABD4XAS8"/>
<feature type="domain" description="HTH luxR-type" evidence="4">
    <location>
        <begin position="161"/>
        <end position="226"/>
    </location>
</feature>
<evidence type="ECO:0000259" key="4">
    <source>
        <dbReference type="PROSITE" id="PS50043"/>
    </source>
</evidence>
<evidence type="ECO:0000313" key="6">
    <source>
        <dbReference type="Proteomes" id="UP001218364"/>
    </source>
</evidence>
<name>A0ABD4XAS8_9RHOB</name>
<protein>
    <submittedName>
        <fullName evidence="5">Response regulator transcription factor</fullName>
    </submittedName>
</protein>
<evidence type="ECO:0000256" key="2">
    <source>
        <dbReference type="ARBA" id="ARBA00023125"/>
    </source>
</evidence>
<accession>A0ABD4XAS8</accession>
<dbReference type="Pfam" id="PF00196">
    <property type="entry name" value="GerE"/>
    <property type="match status" value="1"/>
</dbReference>
<dbReference type="InterPro" id="IPR000792">
    <property type="entry name" value="Tscrpt_reg_LuxR_C"/>
</dbReference>
<dbReference type="PANTHER" id="PTHR44688">
    <property type="entry name" value="DNA-BINDING TRANSCRIPTIONAL ACTIVATOR DEVR_DOSR"/>
    <property type="match status" value="1"/>
</dbReference>
<dbReference type="Gene3D" id="1.10.10.10">
    <property type="entry name" value="Winged helix-like DNA-binding domain superfamily/Winged helix DNA-binding domain"/>
    <property type="match status" value="1"/>
</dbReference>
<dbReference type="PROSITE" id="PS50043">
    <property type="entry name" value="HTH_LUXR_2"/>
    <property type="match status" value="1"/>
</dbReference>
<dbReference type="PANTHER" id="PTHR44688:SF16">
    <property type="entry name" value="DNA-BINDING TRANSCRIPTIONAL ACTIVATOR DEVR_DOSR"/>
    <property type="match status" value="1"/>
</dbReference>
<dbReference type="SUPFAM" id="SSF46894">
    <property type="entry name" value="C-terminal effector domain of the bipartite response regulators"/>
    <property type="match status" value="1"/>
</dbReference>
<keyword evidence="1" id="KW-0805">Transcription regulation</keyword>
<keyword evidence="2" id="KW-0238">DNA-binding</keyword>
<dbReference type="Proteomes" id="UP001218364">
    <property type="component" value="Unassembled WGS sequence"/>
</dbReference>
<evidence type="ECO:0000256" key="1">
    <source>
        <dbReference type="ARBA" id="ARBA00023015"/>
    </source>
</evidence>
<dbReference type="PRINTS" id="PR00038">
    <property type="entry name" value="HTHLUXR"/>
</dbReference>
<keyword evidence="3" id="KW-0804">Transcription</keyword>
<organism evidence="5 6">
    <name type="scientific">Phaeobacter gallaeciensis</name>
    <dbReference type="NCBI Taxonomy" id="60890"/>
    <lineage>
        <taxon>Bacteria</taxon>
        <taxon>Pseudomonadati</taxon>
        <taxon>Pseudomonadota</taxon>
        <taxon>Alphaproteobacteria</taxon>
        <taxon>Rhodobacterales</taxon>
        <taxon>Roseobacteraceae</taxon>
        <taxon>Phaeobacter</taxon>
    </lineage>
</organism>
<reference evidence="5 6" key="1">
    <citation type="submission" date="2023-02" db="EMBL/GenBank/DDBJ databases">
        <title>Population genomics of bacteria associated with diatom.</title>
        <authorList>
            <person name="Xie J."/>
            <person name="Wang H."/>
        </authorList>
    </citation>
    <scope>NUCLEOTIDE SEQUENCE [LARGE SCALE GENOMIC DNA]</scope>
    <source>
        <strain evidence="5 6">PT47_8</strain>
    </source>
</reference>
<dbReference type="InterPro" id="IPR036388">
    <property type="entry name" value="WH-like_DNA-bd_sf"/>
</dbReference>
<dbReference type="RefSeq" id="WP_274839759.1">
    <property type="nucleotide sequence ID" value="NZ_JARCJF010000005.1"/>
</dbReference>